<dbReference type="InterPro" id="IPR005149">
    <property type="entry name" value="Tscrpt_reg_PadR_N"/>
</dbReference>
<dbReference type="Proteomes" id="UP000188342">
    <property type="component" value="Unassembled WGS sequence"/>
</dbReference>
<accession>A0A1R4JCI3</accession>
<dbReference type="AlphaFoldDB" id="A0A1R4JCI3"/>
<organism evidence="2 3">
    <name type="scientific">Luteococcus japonicus LSP_Lj1</name>
    <dbReference type="NCBI Taxonomy" id="1255658"/>
    <lineage>
        <taxon>Bacteria</taxon>
        <taxon>Bacillati</taxon>
        <taxon>Actinomycetota</taxon>
        <taxon>Actinomycetes</taxon>
        <taxon>Propionibacteriales</taxon>
        <taxon>Propionibacteriaceae</taxon>
        <taxon>Luteococcus</taxon>
    </lineage>
</organism>
<evidence type="ECO:0000313" key="2">
    <source>
        <dbReference type="EMBL" id="SJN29757.1"/>
    </source>
</evidence>
<sequence>MATQPWPSEWLRGTLTLAVLRVLSDGPTYGYAIANALADAGFGDIKGGTLYPLLSRLETQGLVETEWREGDGGPGRKYFLLSELGLRRYHQQAPLWRAFCQHTSNFIHPNQPHQNPEA</sequence>
<dbReference type="RefSeq" id="WP_094764423.1">
    <property type="nucleotide sequence ID" value="NZ_FUKQ01000025.1"/>
</dbReference>
<dbReference type="InterPro" id="IPR036388">
    <property type="entry name" value="WH-like_DNA-bd_sf"/>
</dbReference>
<proteinExistence type="predicted"/>
<evidence type="ECO:0000259" key="1">
    <source>
        <dbReference type="Pfam" id="PF03551"/>
    </source>
</evidence>
<dbReference type="Gene3D" id="1.10.10.10">
    <property type="entry name" value="Winged helix-like DNA-binding domain superfamily/Winged helix DNA-binding domain"/>
    <property type="match status" value="1"/>
</dbReference>
<reference evidence="2 3" key="1">
    <citation type="submission" date="2017-02" db="EMBL/GenBank/DDBJ databases">
        <authorList>
            <person name="Peterson S.W."/>
        </authorList>
    </citation>
    <scope>NUCLEOTIDE SEQUENCE [LARGE SCALE GENOMIC DNA]</scope>
    <source>
        <strain evidence="2 3">LSP_Lj1</strain>
    </source>
</reference>
<feature type="domain" description="Transcription regulator PadR N-terminal" evidence="1">
    <location>
        <begin position="19"/>
        <end position="90"/>
    </location>
</feature>
<dbReference type="PANTHER" id="PTHR33169">
    <property type="entry name" value="PADR-FAMILY TRANSCRIPTIONAL REGULATOR"/>
    <property type="match status" value="1"/>
</dbReference>
<dbReference type="InterPro" id="IPR052509">
    <property type="entry name" value="Metal_resp_DNA-bind_regulator"/>
</dbReference>
<dbReference type="Pfam" id="PF03551">
    <property type="entry name" value="PadR"/>
    <property type="match status" value="1"/>
</dbReference>
<dbReference type="PANTHER" id="PTHR33169:SF14">
    <property type="entry name" value="TRANSCRIPTIONAL REGULATOR RV3488"/>
    <property type="match status" value="1"/>
</dbReference>
<dbReference type="InterPro" id="IPR036390">
    <property type="entry name" value="WH_DNA-bd_sf"/>
</dbReference>
<gene>
    <name evidence="2" type="ORF">FM114_06825</name>
</gene>
<evidence type="ECO:0000313" key="3">
    <source>
        <dbReference type="Proteomes" id="UP000188342"/>
    </source>
</evidence>
<dbReference type="EMBL" id="FUKQ01000025">
    <property type="protein sequence ID" value="SJN29757.1"/>
    <property type="molecule type" value="Genomic_DNA"/>
</dbReference>
<dbReference type="SUPFAM" id="SSF46785">
    <property type="entry name" value="Winged helix' DNA-binding domain"/>
    <property type="match status" value="1"/>
</dbReference>
<name>A0A1R4JCI3_9ACTN</name>
<protein>
    <submittedName>
        <fullName evidence="2">Transcriptional regulator, PadR family</fullName>
    </submittedName>
</protein>
<dbReference type="STRING" id="1255658.FM114_06825"/>
<dbReference type="OrthoDB" id="122286at2"/>
<keyword evidence="3" id="KW-1185">Reference proteome</keyword>